<dbReference type="PANTHER" id="PTHR46112">
    <property type="entry name" value="AMINOPEPTIDASE"/>
    <property type="match status" value="1"/>
</dbReference>
<dbReference type="AlphaFoldDB" id="A0A0M0BTG1"/>
<name>A0A0M0BTG1_9ARCH</name>
<comment type="caution">
    <text evidence="6">The sequence shown here is derived from an EMBL/GenBank/DDBJ whole genome shotgun (WGS) entry which is preliminary data.</text>
</comment>
<dbReference type="PANTHER" id="PTHR46112:SF2">
    <property type="entry name" value="XAA-PRO AMINOPEPTIDASE P-RELATED"/>
    <property type="match status" value="1"/>
</dbReference>
<gene>
    <name evidence="6" type="ORF">AC478_01820</name>
</gene>
<dbReference type="Pfam" id="PF00557">
    <property type="entry name" value="Peptidase_M24"/>
    <property type="match status" value="1"/>
</dbReference>
<evidence type="ECO:0000256" key="3">
    <source>
        <dbReference type="RuleBase" id="RU000590"/>
    </source>
</evidence>
<evidence type="ECO:0000259" key="4">
    <source>
        <dbReference type="Pfam" id="PF00557"/>
    </source>
</evidence>
<dbReference type="GO" id="GO:0016787">
    <property type="term" value="F:hydrolase activity"/>
    <property type="evidence" value="ECO:0007669"/>
    <property type="project" value="UniProtKB-KW"/>
</dbReference>
<protein>
    <recommendedName>
        <fullName evidence="8">Aminopeptidase P family protein</fullName>
    </recommendedName>
</protein>
<dbReference type="InterPro" id="IPR050659">
    <property type="entry name" value="Peptidase_M24B"/>
</dbReference>
<dbReference type="Gene3D" id="3.40.350.10">
    <property type="entry name" value="Creatinase/prolidase N-terminal domain"/>
    <property type="match status" value="1"/>
</dbReference>
<evidence type="ECO:0000259" key="5">
    <source>
        <dbReference type="Pfam" id="PF01321"/>
    </source>
</evidence>
<keyword evidence="2" id="KW-0378">Hydrolase</keyword>
<dbReference type="SUPFAM" id="SSF55920">
    <property type="entry name" value="Creatinase/aminopeptidase"/>
    <property type="match status" value="1"/>
</dbReference>
<dbReference type="InterPro" id="IPR000587">
    <property type="entry name" value="Creatinase_N"/>
</dbReference>
<evidence type="ECO:0000313" key="6">
    <source>
        <dbReference type="EMBL" id="KON31908.1"/>
    </source>
</evidence>
<dbReference type="InterPro" id="IPR036005">
    <property type="entry name" value="Creatinase/aminopeptidase-like"/>
</dbReference>
<dbReference type="PATRIC" id="fig|1685125.3.peg.411"/>
<dbReference type="Proteomes" id="UP000054016">
    <property type="component" value="Unassembled WGS sequence"/>
</dbReference>
<dbReference type="Gene3D" id="3.90.230.10">
    <property type="entry name" value="Creatinase/methionine aminopeptidase superfamily"/>
    <property type="match status" value="1"/>
</dbReference>
<organism evidence="6 7">
    <name type="scientific">miscellaneous Crenarchaeota group-1 archaeon SG8-32-3</name>
    <dbReference type="NCBI Taxonomy" id="1685125"/>
    <lineage>
        <taxon>Archaea</taxon>
        <taxon>Candidatus Bathyarchaeota</taxon>
        <taxon>MCG-1</taxon>
    </lineage>
</organism>
<evidence type="ECO:0000256" key="2">
    <source>
        <dbReference type="ARBA" id="ARBA00022801"/>
    </source>
</evidence>
<evidence type="ECO:0008006" key="8">
    <source>
        <dbReference type="Google" id="ProtNLM"/>
    </source>
</evidence>
<proteinExistence type="inferred from homology"/>
<feature type="domain" description="Creatinase N-terminal" evidence="5">
    <location>
        <begin position="9"/>
        <end position="130"/>
    </location>
</feature>
<dbReference type="PROSITE" id="PS00491">
    <property type="entry name" value="PROLINE_PEPTIDASE"/>
    <property type="match status" value="1"/>
</dbReference>
<keyword evidence="1 3" id="KW-0479">Metal-binding</keyword>
<dbReference type="GO" id="GO:0046872">
    <property type="term" value="F:metal ion binding"/>
    <property type="evidence" value="ECO:0007669"/>
    <property type="project" value="UniProtKB-KW"/>
</dbReference>
<evidence type="ECO:0000256" key="1">
    <source>
        <dbReference type="ARBA" id="ARBA00022723"/>
    </source>
</evidence>
<dbReference type="Pfam" id="PF01321">
    <property type="entry name" value="Creatinase_N"/>
    <property type="match status" value="1"/>
</dbReference>
<dbReference type="InterPro" id="IPR000994">
    <property type="entry name" value="Pept_M24"/>
</dbReference>
<evidence type="ECO:0000313" key="7">
    <source>
        <dbReference type="Proteomes" id="UP000054016"/>
    </source>
</evidence>
<accession>A0A0M0BTG1</accession>
<feature type="domain" description="Peptidase M24" evidence="4">
    <location>
        <begin position="137"/>
        <end position="339"/>
    </location>
</feature>
<sequence>MKRINTLKQKAFKENKFDGYLVLSNTNITYLTGFSGANALLIPKNGESVVYVYGVNYEQAKAELDELTVELVERGEQLMDKIVKQAKAFKTEKLAVDAVNIENWRFLSKRLGDEKMLMTDHSYIRELRKVKDAREIELMRKAADLTSEGMRVAYETVAPGIREYEVAAEIEYAMRKHGSYGTAFETIVASGLCSAFPHGGCSDRKIREGDLVIVDVGATYKSYRSDMTRTLVAGEPSEKHKKIYQTVKTAQDKAFEAVKPNAKAKDVDCIARKIIGDAGYGENFVHGLGHGVGLEVHEPPILSPDSKDTLEVGNVVTVEPGIYLVGYGGVRIEDTVSVQRNGAEKLTIGSYALGEE</sequence>
<reference evidence="7" key="1">
    <citation type="submission" date="2015-06" db="EMBL/GenBank/DDBJ databases">
        <title>New insights into the roles of widespread benthic archaea in carbon and nitrogen cycling.</title>
        <authorList>
            <person name="Lazar C.S."/>
            <person name="Baker B.J."/>
            <person name="Seitz K.W."/>
            <person name="Hyde A.S."/>
            <person name="Dick G.J."/>
            <person name="Hinrichs K.-U."/>
            <person name="Teske A.P."/>
        </authorList>
    </citation>
    <scope>NUCLEOTIDE SEQUENCE [LARGE SCALE GENOMIC DNA]</scope>
</reference>
<dbReference type="InterPro" id="IPR001131">
    <property type="entry name" value="Peptidase_M24B_aminopep-P_CS"/>
</dbReference>
<dbReference type="CDD" id="cd01092">
    <property type="entry name" value="APP-like"/>
    <property type="match status" value="1"/>
</dbReference>
<dbReference type="InterPro" id="IPR029149">
    <property type="entry name" value="Creatin/AminoP/Spt16_N"/>
</dbReference>
<dbReference type="SUPFAM" id="SSF53092">
    <property type="entry name" value="Creatinase/prolidase N-terminal domain"/>
    <property type="match status" value="1"/>
</dbReference>
<dbReference type="EMBL" id="LFWV01000019">
    <property type="protein sequence ID" value="KON31908.1"/>
    <property type="molecule type" value="Genomic_DNA"/>
</dbReference>
<comment type="similarity">
    <text evidence="3">Belongs to the peptidase M24B family.</text>
</comment>